<evidence type="ECO:0000259" key="16">
    <source>
        <dbReference type="PROSITE" id="PS50262"/>
    </source>
</evidence>
<keyword evidence="12 13" id="KW-0807">Transducer</keyword>
<name>A0A4X2M7M7_VOMUR</name>
<reference evidence="18" key="1">
    <citation type="submission" date="2018-12" db="EMBL/GenBank/DDBJ databases">
        <authorList>
            <person name="Yazar S."/>
        </authorList>
    </citation>
    <scope>NUCLEOTIDE SEQUENCE [LARGE SCALE GENOMIC DNA]</scope>
</reference>
<dbReference type="PRINTS" id="PR00237">
    <property type="entry name" value="GPCRRHODOPSN"/>
</dbReference>
<dbReference type="Proteomes" id="UP000314987">
    <property type="component" value="Unassembled WGS sequence"/>
</dbReference>
<protein>
    <submittedName>
        <fullName evidence="17">C-C motif chemokine receptor 8</fullName>
    </submittedName>
</protein>
<dbReference type="Gene3D" id="1.20.1070.10">
    <property type="entry name" value="Rhodopsin 7-helix transmembrane proteins"/>
    <property type="match status" value="1"/>
</dbReference>
<keyword evidence="15" id="KW-0732">Signal</keyword>
<keyword evidence="6 14" id="KW-1133">Transmembrane helix</keyword>
<evidence type="ECO:0000256" key="10">
    <source>
        <dbReference type="ARBA" id="ARBA00023170"/>
    </source>
</evidence>
<dbReference type="Ensembl" id="ENSVURT00010033594.1">
    <property type="protein sequence ID" value="ENSVURP00010029490.1"/>
    <property type="gene ID" value="ENSVURG00010022562.1"/>
</dbReference>
<feature type="transmembrane region" description="Helical" evidence="14">
    <location>
        <begin position="71"/>
        <end position="96"/>
    </location>
</feature>
<accession>A0A4X2M7M7</accession>
<dbReference type="STRING" id="29139.ENSVURP00010029490"/>
<evidence type="ECO:0000256" key="3">
    <source>
        <dbReference type="ARBA" id="ARBA00022475"/>
    </source>
</evidence>
<feature type="transmembrane region" description="Helical" evidence="14">
    <location>
        <begin position="274"/>
        <end position="295"/>
    </location>
</feature>
<gene>
    <name evidence="17" type="primary">CCR8</name>
</gene>
<organism evidence="17 18">
    <name type="scientific">Vombatus ursinus</name>
    <name type="common">Common wombat</name>
    <dbReference type="NCBI Taxonomy" id="29139"/>
    <lineage>
        <taxon>Eukaryota</taxon>
        <taxon>Metazoa</taxon>
        <taxon>Chordata</taxon>
        <taxon>Craniata</taxon>
        <taxon>Vertebrata</taxon>
        <taxon>Euteleostomi</taxon>
        <taxon>Mammalia</taxon>
        <taxon>Metatheria</taxon>
        <taxon>Diprotodontia</taxon>
        <taxon>Vombatidae</taxon>
        <taxon>Vombatus</taxon>
    </lineage>
</organism>
<dbReference type="PANTHER" id="PTHR10489:SF627">
    <property type="entry name" value="C-C CHEMOKINE RECEPTOR TYPE 8"/>
    <property type="match status" value="1"/>
</dbReference>
<keyword evidence="8 14" id="KW-0472">Membrane</keyword>
<dbReference type="OMA" id="QLDQWVF"/>
<dbReference type="GO" id="GO:0019957">
    <property type="term" value="F:C-C chemokine binding"/>
    <property type="evidence" value="ECO:0007669"/>
    <property type="project" value="TreeGrafter"/>
</dbReference>
<keyword evidence="9" id="KW-1015">Disulfide bond</keyword>
<dbReference type="PRINTS" id="PR00645">
    <property type="entry name" value="CXCCHMKINER4"/>
</dbReference>
<dbReference type="PROSITE" id="PS00237">
    <property type="entry name" value="G_PROTEIN_RECEP_F1_1"/>
    <property type="match status" value="1"/>
</dbReference>
<evidence type="ECO:0000256" key="12">
    <source>
        <dbReference type="ARBA" id="ARBA00023224"/>
    </source>
</evidence>
<reference evidence="17" key="3">
    <citation type="submission" date="2025-09" db="UniProtKB">
        <authorList>
            <consortium name="Ensembl"/>
        </authorList>
    </citation>
    <scope>IDENTIFICATION</scope>
</reference>
<evidence type="ECO:0000256" key="4">
    <source>
        <dbReference type="ARBA" id="ARBA00022692"/>
    </source>
</evidence>
<feature type="transmembrane region" description="Helical" evidence="14">
    <location>
        <begin position="231"/>
        <end position="254"/>
    </location>
</feature>
<evidence type="ECO:0000256" key="6">
    <source>
        <dbReference type="ARBA" id="ARBA00022989"/>
    </source>
</evidence>
<dbReference type="GeneTree" id="ENSGT01020000230359"/>
<comment type="similarity">
    <text evidence="13">Belongs to the G-protein coupled receptor 1 family.</text>
</comment>
<feature type="transmembrane region" description="Helical" evidence="14">
    <location>
        <begin position="146"/>
        <end position="164"/>
    </location>
</feature>
<keyword evidence="4 13" id="KW-0812">Transmembrane</keyword>
<dbReference type="GO" id="GO:0016493">
    <property type="term" value="F:C-C chemokine receptor activity"/>
    <property type="evidence" value="ECO:0007669"/>
    <property type="project" value="TreeGrafter"/>
</dbReference>
<dbReference type="InterPro" id="IPR050119">
    <property type="entry name" value="CCR1-9-like"/>
</dbReference>
<dbReference type="GO" id="GO:0060326">
    <property type="term" value="P:cell chemotaxis"/>
    <property type="evidence" value="ECO:0007669"/>
    <property type="project" value="TreeGrafter"/>
</dbReference>
<dbReference type="FunFam" id="1.20.1070.10:FF:000026">
    <property type="entry name" value="C-C chemokine receptor type 5"/>
    <property type="match status" value="1"/>
</dbReference>
<evidence type="ECO:0000313" key="17">
    <source>
        <dbReference type="Ensembl" id="ENSVURP00010029490.1"/>
    </source>
</evidence>
<dbReference type="PRINTS" id="PR00657">
    <property type="entry name" value="CCCHEMOKINER"/>
</dbReference>
<evidence type="ECO:0000256" key="11">
    <source>
        <dbReference type="ARBA" id="ARBA00023180"/>
    </source>
</evidence>
<evidence type="ECO:0000256" key="8">
    <source>
        <dbReference type="ARBA" id="ARBA00023136"/>
    </source>
</evidence>
<evidence type="ECO:0000256" key="2">
    <source>
        <dbReference type="ARBA" id="ARBA00004651"/>
    </source>
</evidence>
<dbReference type="PROSITE" id="PS50262">
    <property type="entry name" value="G_PROTEIN_RECEP_F1_2"/>
    <property type="match status" value="1"/>
</dbReference>
<dbReference type="SUPFAM" id="SSF81321">
    <property type="entry name" value="Family A G protein-coupled receptor-like"/>
    <property type="match status" value="1"/>
</dbReference>
<evidence type="ECO:0000256" key="7">
    <source>
        <dbReference type="ARBA" id="ARBA00023040"/>
    </source>
</evidence>
<evidence type="ECO:0000256" key="15">
    <source>
        <dbReference type="SAM" id="SignalP"/>
    </source>
</evidence>
<dbReference type="InterPro" id="IPR001277">
    <property type="entry name" value="CXCR4/ACKR2"/>
</dbReference>
<feature type="transmembrane region" description="Helical" evidence="14">
    <location>
        <begin position="108"/>
        <end position="126"/>
    </location>
</feature>
<keyword evidence="10 13" id="KW-0675">Receptor</keyword>
<feature type="chain" id="PRO_5021466026" evidence="15">
    <location>
        <begin position="19"/>
        <end position="387"/>
    </location>
</feature>
<keyword evidence="18" id="KW-1185">Reference proteome</keyword>
<evidence type="ECO:0000256" key="9">
    <source>
        <dbReference type="ARBA" id="ARBA00023157"/>
    </source>
</evidence>
<dbReference type="Pfam" id="PF00001">
    <property type="entry name" value="7tm_1"/>
    <property type="match status" value="1"/>
</dbReference>
<dbReference type="PANTHER" id="PTHR10489">
    <property type="entry name" value="CELL ADHESION MOLECULE"/>
    <property type="match status" value="1"/>
</dbReference>
<feature type="transmembrane region" description="Helical" evidence="14">
    <location>
        <begin position="185"/>
        <end position="207"/>
    </location>
</feature>
<keyword evidence="3" id="KW-1003">Cell membrane</keyword>
<feature type="signal peptide" evidence="15">
    <location>
        <begin position="1"/>
        <end position="18"/>
    </location>
</feature>
<keyword evidence="7 13" id="KW-0297">G-protein coupled receptor</keyword>
<dbReference type="GO" id="GO:0019722">
    <property type="term" value="P:calcium-mediated signaling"/>
    <property type="evidence" value="ECO:0007669"/>
    <property type="project" value="TreeGrafter"/>
</dbReference>
<reference evidence="17" key="2">
    <citation type="submission" date="2025-08" db="UniProtKB">
        <authorList>
            <consortium name="Ensembl"/>
        </authorList>
    </citation>
    <scope>IDENTIFICATION</scope>
</reference>
<dbReference type="InterPro" id="IPR000276">
    <property type="entry name" value="GPCR_Rhodpsn"/>
</dbReference>
<dbReference type="InterPro" id="IPR000355">
    <property type="entry name" value="Chemokine_rcpt"/>
</dbReference>
<evidence type="ECO:0000256" key="14">
    <source>
        <dbReference type="SAM" id="Phobius"/>
    </source>
</evidence>
<feature type="domain" description="G-protein coupled receptors family 1 profile" evidence="16">
    <location>
        <begin position="87"/>
        <end position="335"/>
    </location>
</feature>
<dbReference type="GO" id="GO:0006955">
    <property type="term" value="P:immune response"/>
    <property type="evidence" value="ECO:0007669"/>
    <property type="project" value="TreeGrafter"/>
</dbReference>
<keyword evidence="5" id="KW-0967">Endosome</keyword>
<keyword evidence="11" id="KW-0325">Glycoprotein</keyword>
<evidence type="ECO:0000256" key="13">
    <source>
        <dbReference type="RuleBase" id="RU000688"/>
    </source>
</evidence>
<dbReference type="AlphaFoldDB" id="A0A4X2M7M7"/>
<evidence type="ECO:0000256" key="1">
    <source>
        <dbReference type="ARBA" id="ARBA00004412"/>
    </source>
</evidence>
<dbReference type="GO" id="GO:0009897">
    <property type="term" value="C:external side of plasma membrane"/>
    <property type="evidence" value="ECO:0007669"/>
    <property type="project" value="TreeGrafter"/>
</dbReference>
<dbReference type="GO" id="GO:0005769">
    <property type="term" value="C:early endosome"/>
    <property type="evidence" value="ECO:0007669"/>
    <property type="project" value="UniProtKB-SubCell"/>
</dbReference>
<comment type="subcellular location">
    <subcellularLocation>
        <location evidence="2">Cell membrane</location>
        <topology evidence="2">Multi-pass membrane protein</topology>
    </subcellularLocation>
    <subcellularLocation>
        <location evidence="1">Early endosome</location>
    </subcellularLocation>
</comment>
<dbReference type="InterPro" id="IPR017452">
    <property type="entry name" value="GPCR_Rhodpsn_7TM"/>
</dbReference>
<evidence type="ECO:0000313" key="18">
    <source>
        <dbReference type="Proteomes" id="UP000314987"/>
    </source>
</evidence>
<sequence>MHILTYIYIMMMHHCCSCITDWKLTVPTLEGHCAGMYYTLEPNMSMTTEDYYPDWLASPCPTAFSQKSSSLLLALLYCLLFVLGLLGNVLVILVLVACKKLGSMTDVYLLNLAISDLLFVFSFPFLTHYTLDQWVFGNTMCKVISGVYYIGFFSSIFFITIMSMDRYLAIVHAVYALKVRTTRKGMAVSFLVWLVAFLASVPSLVFYQVSSEEGTLKCYSFYDDRTIEWKLITHFEINILGLVIPLSILVYCYANILRHLKGCQNHHKIKAIRLVLIVVVALFLFWVPFNMMLFLNSLHNLHILDGCDLSQKLTQATQITEVISFTHCCVNPIIYAFVGEKFKKHLSDIFGKYKRHFWAYKESYYSQEYTDRSSVPHSASSTTDYIL</sequence>
<dbReference type="GO" id="GO:0007204">
    <property type="term" value="P:positive regulation of cytosolic calcium ion concentration"/>
    <property type="evidence" value="ECO:0007669"/>
    <property type="project" value="TreeGrafter"/>
</dbReference>
<evidence type="ECO:0000256" key="5">
    <source>
        <dbReference type="ARBA" id="ARBA00022753"/>
    </source>
</evidence>
<proteinExistence type="inferred from homology"/>